<proteinExistence type="predicted"/>
<dbReference type="RefSeq" id="WP_306091348.1">
    <property type="nucleotide sequence ID" value="NZ_CP120992.1"/>
</dbReference>
<dbReference type="EMBL" id="CP120992">
    <property type="protein sequence ID" value="WLQ43935.1"/>
    <property type="molecule type" value="Genomic_DNA"/>
</dbReference>
<dbReference type="Proteomes" id="UP001229952">
    <property type="component" value="Chromosome"/>
</dbReference>
<organism evidence="2 3">
    <name type="scientific">Streptomyces laculatispora</name>
    <dbReference type="NCBI Taxonomy" id="887464"/>
    <lineage>
        <taxon>Bacteria</taxon>
        <taxon>Bacillati</taxon>
        <taxon>Actinomycetota</taxon>
        <taxon>Actinomycetes</taxon>
        <taxon>Kitasatosporales</taxon>
        <taxon>Streptomycetaceae</taxon>
        <taxon>Streptomyces</taxon>
    </lineage>
</organism>
<keyword evidence="3" id="KW-1185">Reference proteome</keyword>
<keyword evidence="1" id="KW-0175">Coiled coil</keyword>
<accession>A0ABY9IAQ3</accession>
<evidence type="ECO:0008006" key="4">
    <source>
        <dbReference type="Google" id="ProtNLM"/>
    </source>
</evidence>
<evidence type="ECO:0000313" key="3">
    <source>
        <dbReference type="Proteomes" id="UP001229952"/>
    </source>
</evidence>
<reference evidence="2 3" key="1">
    <citation type="submission" date="2023-03" db="EMBL/GenBank/DDBJ databases">
        <title>Isolation and description of six Streptomyces strains from soil environments, able to metabolize different microbial glucans.</title>
        <authorList>
            <person name="Widen T."/>
            <person name="Larsbrink J."/>
        </authorList>
    </citation>
    <scope>NUCLEOTIDE SEQUENCE [LARGE SCALE GENOMIC DNA]</scope>
    <source>
        <strain evidence="2 3">Mut2</strain>
    </source>
</reference>
<gene>
    <name evidence="2" type="ORF">P8A22_30895</name>
</gene>
<name>A0ABY9IAQ3_9ACTN</name>
<feature type="coiled-coil region" evidence="1">
    <location>
        <begin position="76"/>
        <end position="110"/>
    </location>
</feature>
<protein>
    <recommendedName>
        <fullName evidence="4">Transposase</fullName>
    </recommendedName>
</protein>
<sequence>MGRRPRDRDKDATAIKAAAERLLAGTPLRSVSGKLTATELIVECGLRRDVVYPQHQDLVDEFRLRAKAQGRVPTAAQELAERHAAVVEELKRAKQQLAAEQQLTAFLRRTTVELSIEVENLRREQEDTADATVVHMPRPRGPRRRFSLADPGN</sequence>
<evidence type="ECO:0000313" key="2">
    <source>
        <dbReference type="EMBL" id="WLQ43935.1"/>
    </source>
</evidence>
<evidence type="ECO:0000256" key="1">
    <source>
        <dbReference type="SAM" id="Coils"/>
    </source>
</evidence>